<accession>U6LDB0</accession>
<gene>
    <name evidence="1" type="ORF">EBH_0071620</name>
</gene>
<protein>
    <submittedName>
        <fullName evidence="1">Uncharacterized protein</fullName>
    </submittedName>
</protein>
<dbReference type="OrthoDB" id="10251574at2759"/>
<evidence type="ECO:0000313" key="2">
    <source>
        <dbReference type="Proteomes" id="UP000030750"/>
    </source>
</evidence>
<reference evidence="1" key="2">
    <citation type="submission" date="2013-10" db="EMBL/GenBank/DDBJ databases">
        <authorList>
            <person name="Aslett M."/>
        </authorList>
    </citation>
    <scope>NUCLEOTIDE SEQUENCE [LARGE SCALE GENOMIC DNA]</scope>
    <source>
        <strain evidence="1">Houghton</strain>
    </source>
</reference>
<reference evidence="1" key="1">
    <citation type="submission" date="2013-10" db="EMBL/GenBank/DDBJ databases">
        <title>Genomic analysis of the causative agents of coccidiosis in chickens.</title>
        <authorList>
            <person name="Reid A.J."/>
            <person name="Blake D."/>
            <person name="Billington K."/>
            <person name="Browne H."/>
            <person name="Dunn M."/>
            <person name="Hung S."/>
            <person name="Kawahara F."/>
            <person name="Miranda-Saavedra D."/>
            <person name="Mourier T."/>
            <person name="Nagra H."/>
            <person name="Otto T.D."/>
            <person name="Rawlings N."/>
            <person name="Sanchez A."/>
            <person name="Sanders M."/>
            <person name="Subramaniam C."/>
            <person name="Tay Y."/>
            <person name="Dear P."/>
            <person name="Doerig C."/>
            <person name="Gruber A."/>
            <person name="Parkinson J."/>
            <person name="Shirley M."/>
            <person name="Wan K.L."/>
            <person name="Berriman M."/>
            <person name="Tomley F."/>
            <person name="Pain A."/>
        </authorList>
    </citation>
    <scope>NUCLEOTIDE SEQUENCE [LARGE SCALE GENOMIC DNA]</scope>
    <source>
        <strain evidence="1">Houghton</strain>
    </source>
</reference>
<proteinExistence type="predicted"/>
<keyword evidence="2" id="KW-1185">Reference proteome</keyword>
<dbReference type="EMBL" id="HG710655">
    <property type="protein sequence ID" value="CDJ47223.1"/>
    <property type="molecule type" value="Genomic_DNA"/>
</dbReference>
<dbReference type="Proteomes" id="UP000030750">
    <property type="component" value="Unassembled WGS sequence"/>
</dbReference>
<dbReference type="VEuPathDB" id="ToxoDB:EBH_0071620"/>
<dbReference type="AlphaFoldDB" id="U6LDB0"/>
<sequence>MPGTHSLGSPSRPFASASADGAAAGAAAAAGTATGTAGAAGTAAAAAAAASAAGSEYSSTPLAVRRVRWARADLGPMGFEFLLLDEEMQKLFELPREVLGPDLERKFEAFIENFYLEDYQGIISPTDEELELLSRPYPGPHTQEGIGIGIGGDRPPSLYTLKLLRYLETRVPAAAGGPLVGPPAGPLVGPSGGPVGGGGGDRGAFGVSLQHIFVFSPSLYTAIVNSPQDATAAFDALLRAKPPVCVCILSPRL</sequence>
<name>U6LDB0_9EIME</name>
<organism evidence="1 2">
    <name type="scientific">Eimeria brunetti</name>
    <dbReference type="NCBI Taxonomy" id="51314"/>
    <lineage>
        <taxon>Eukaryota</taxon>
        <taxon>Sar</taxon>
        <taxon>Alveolata</taxon>
        <taxon>Apicomplexa</taxon>
        <taxon>Conoidasida</taxon>
        <taxon>Coccidia</taxon>
        <taxon>Eucoccidiorida</taxon>
        <taxon>Eimeriorina</taxon>
        <taxon>Eimeriidae</taxon>
        <taxon>Eimeria</taxon>
    </lineage>
</organism>
<evidence type="ECO:0000313" key="1">
    <source>
        <dbReference type="EMBL" id="CDJ47223.1"/>
    </source>
</evidence>